<evidence type="ECO:0000256" key="1">
    <source>
        <dbReference type="SAM" id="MobiDB-lite"/>
    </source>
</evidence>
<dbReference type="SUPFAM" id="SSF52047">
    <property type="entry name" value="RNI-like"/>
    <property type="match status" value="1"/>
</dbReference>
<sequence length="688" mass="76383">MAAGAPSSTRLHLDPSTPELPNKLKGRHRLLRELQRISSSPSLNSLRRSKSVGNPYSTRGTLSCVSLAAPGPSQMPPAPRYPSPLASQTSSHSIPTAPMSLRTPTAAGDSPLCSNPSQDYLAARKIGNTISSSSPAISTLPMDLRCSRLERQQSRNRSNCQALQRRRFSFWDSMPYEMSIQIFSHLKPKELVRASRVSKLFHQFCFDGQLWTTLDASGFYREIPAESLTRIILAAGPFLKNLNLRGCVQIEHYKRTEAIISACSNLINATLEGCHNFPKGAVHSLLKSNGNLVHLNLTGLSAVTNSSCRLIAQSCPRLESLNVSWCEKIRARGIKAVIESCPRLKDLRAGEVRGFDDVAVARCIFQSNNLEKLVLCGCLELSDDALRIMMHGDDPEIDILTYKPLVPPRKLRHLDLSRCHRLSSEGVKAIAHVTPYLQGLQLSGCKSLTDAAVEPILASTPRLTLLDLEEMAQLTNSLLANHLAKSPCTSKLEHLSLSYCENIGDDGMLPVMQNCIGLKSVDLDNTRISDRVLLEATTLVLERSSLSTNANTKPKFTLQLAVYDCQHVTWKGIREILFRNAQVWSKLDVHGPTVYPTEAIALKCFYGFQMTVDEHQKRVLQGDFGSANRLERKWSEYMRAKEDAEADVTAYGRWRRRAREAQAAHLEEEDGSMGGRRRARTLEACLVM</sequence>
<evidence type="ECO:0000313" key="3">
    <source>
        <dbReference type="EMBL" id="PHH67903.1"/>
    </source>
</evidence>
<evidence type="ECO:0000313" key="4">
    <source>
        <dbReference type="Proteomes" id="UP000224854"/>
    </source>
</evidence>
<accession>A0A2C5YJW4</accession>
<dbReference type="EMBL" id="NJEU01001276">
    <property type="protein sequence ID" value="PHH67903.1"/>
    <property type="molecule type" value="Genomic_DNA"/>
</dbReference>
<keyword evidence="4" id="KW-1185">Reference proteome</keyword>
<feature type="region of interest" description="Disordered" evidence="1">
    <location>
        <begin position="1"/>
        <end position="27"/>
    </location>
</feature>
<feature type="region of interest" description="Disordered" evidence="1">
    <location>
        <begin position="41"/>
        <end position="110"/>
    </location>
</feature>
<dbReference type="Proteomes" id="UP000224854">
    <property type="component" value="Unassembled WGS sequence"/>
</dbReference>
<dbReference type="InterPro" id="IPR036047">
    <property type="entry name" value="F-box-like_dom_sf"/>
</dbReference>
<dbReference type="InterPro" id="IPR057207">
    <property type="entry name" value="FBXL15_LRR"/>
</dbReference>
<dbReference type="PANTHER" id="PTHR13318">
    <property type="entry name" value="PARTNER OF PAIRED, ISOFORM B-RELATED"/>
    <property type="match status" value="1"/>
</dbReference>
<dbReference type="Gene3D" id="3.80.10.10">
    <property type="entry name" value="Ribonuclease Inhibitor"/>
    <property type="match status" value="3"/>
</dbReference>
<comment type="caution">
    <text evidence="3">The sequence shown here is derived from an EMBL/GenBank/DDBJ whole genome shotgun (WGS) entry which is preliminary data.</text>
</comment>
<dbReference type="Pfam" id="PF25372">
    <property type="entry name" value="DUF7885"/>
    <property type="match status" value="1"/>
</dbReference>
<dbReference type="SMART" id="SM00367">
    <property type="entry name" value="LRR_CC"/>
    <property type="match status" value="8"/>
</dbReference>
<gene>
    <name evidence="3" type="ORF">CDD82_1013</name>
</gene>
<protein>
    <recommendedName>
        <fullName evidence="2">F-box domain-containing protein</fullName>
    </recommendedName>
</protein>
<dbReference type="SUPFAM" id="SSF81383">
    <property type="entry name" value="F-box domain"/>
    <property type="match status" value="1"/>
</dbReference>
<dbReference type="InterPro" id="IPR001810">
    <property type="entry name" value="F-box_dom"/>
</dbReference>
<feature type="domain" description="F-box" evidence="2">
    <location>
        <begin position="168"/>
        <end position="214"/>
    </location>
</feature>
<dbReference type="InterPro" id="IPR032675">
    <property type="entry name" value="LRR_dom_sf"/>
</dbReference>
<dbReference type="Pfam" id="PF13516">
    <property type="entry name" value="LRR_6"/>
    <property type="match status" value="1"/>
</dbReference>
<dbReference type="PROSITE" id="PS50181">
    <property type="entry name" value="FBOX"/>
    <property type="match status" value="1"/>
</dbReference>
<evidence type="ECO:0000259" key="2">
    <source>
        <dbReference type="PROSITE" id="PS50181"/>
    </source>
</evidence>
<dbReference type="OrthoDB" id="550575at2759"/>
<dbReference type="GO" id="GO:0019005">
    <property type="term" value="C:SCF ubiquitin ligase complex"/>
    <property type="evidence" value="ECO:0007669"/>
    <property type="project" value="TreeGrafter"/>
</dbReference>
<dbReference type="Pfam" id="PF12937">
    <property type="entry name" value="F-box-like"/>
    <property type="match status" value="1"/>
</dbReference>
<dbReference type="SMART" id="SM00256">
    <property type="entry name" value="FBOX"/>
    <property type="match status" value="1"/>
</dbReference>
<dbReference type="InterPro" id="IPR006553">
    <property type="entry name" value="Leu-rich_rpt_Cys-con_subtyp"/>
</dbReference>
<dbReference type="InterPro" id="IPR001611">
    <property type="entry name" value="Leu-rich_rpt"/>
</dbReference>
<dbReference type="AlphaFoldDB" id="A0A2C5YJW4"/>
<reference evidence="3 4" key="1">
    <citation type="submission" date="2017-06" db="EMBL/GenBank/DDBJ databases">
        <title>Ant-infecting Ophiocordyceps genomes reveal a high diversity of potential behavioral manipulation genes and a possible major role for enterotoxins.</title>
        <authorList>
            <person name="De Bekker C."/>
            <person name="Evans H.C."/>
            <person name="Brachmann A."/>
            <person name="Hughes D.P."/>
        </authorList>
    </citation>
    <scope>NUCLEOTIDE SEQUENCE [LARGE SCALE GENOMIC DNA]</scope>
    <source>
        <strain evidence="3 4">1348a</strain>
    </source>
</reference>
<feature type="compositionally biased region" description="Polar residues" evidence="1">
    <location>
        <begin position="1"/>
        <end position="10"/>
    </location>
</feature>
<name>A0A2C5YJW4_9HYPO</name>
<feature type="compositionally biased region" description="Polar residues" evidence="1">
    <location>
        <begin position="85"/>
        <end position="94"/>
    </location>
</feature>
<feature type="compositionally biased region" description="Pro residues" evidence="1">
    <location>
        <begin position="73"/>
        <end position="82"/>
    </location>
</feature>
<feature type="compositionally biased region" description="Polar residues" evidence="1">
    <location>
        <begin position="52"/>
        <end position="64"/>
    </location>
</feature>
<organism evidence="3 4">
    <name type="scientific">Ophiocordyceps australis</name>
    <dbReference type="NCBI Taxonomy" id="1399860"/>
    <lineage>
        <taxon>Eukaryota</taxon>
        <taxon>Fungi</taxon>
        <taxon>Dikarya</taxon>
        <taxon>Ascomycota</taxon>
        <taxon>Pezizomycotina</taxon>
        <taxon>Sordariomycetes</taxon>
        <taxon>Hypocreomycetidae</taxon>
        <taxon>Hypocreales</taxon>
        <taxon>Ophiocordycipitaceae</taxon>
        <taxon>Ophiocordyceps</taxon>
    </lineage>
</organism>
<dbReference type="GO" id="GO:0031146">
    <property type="term" value="P:SCF-dependent proteasomal ubiquitin-dependent protein catabolic process"/>
    <property type="evidence" value="ECO:0007669"/>
    <property type="project" value="TreeGrafter"/>
</dbReference>
<proteinExistence type="predicted"/>